<dbReference type="Proteomes" id="UP000799439">
    <property type="component" value="Unassembled WGS sequence"/>
</dbReference>
<evidence type="ECO:0000313" key="7">
    <source>
        <dbReference type="EMBL" id="KAF2154809.1"/>
    </source>
</evidence>
<evidence type="ECO:0000256" key="1">
    <source>
        <dbReference type="ARBA" id="ARBA00022679"/>
    </source>
</evidence>
<feature type="compositionally biased region" description="Low complexity" evidence="5">
    <location>
        <begin position="797"/>
        <end position="809"/>
    </location>
</feature>
<feature type="region of interest" description="Disordered" evidence="5">
    <location>
        <begin position="491"/>
        <end position="664"/>
    </location>
</feature>
<dbReference type="Gene3D" id="1.10.1410.10">
    <property type="match status" value="1"/>
</dbReference>
<dbReference type="SUPFAM" id="SSF81631">
    <property type="entry name" value="PAP/OAS1 substrate-binding domain"/>
    <property type="match status" value="1"/>
</dbReference>
<dbReference type="Pfam" id="PF03828">
    <property type="entry name" value="PAP_assoc"/>
    <property type="match status" value="1"/>
</dbReference>
<dbReference type="InterPro" id="IPR002058">
    <property type="entry name" value="PAP_assoc"/>
</dbReference>
<feature type="compositionally biased region" description="Polar residues" evidence="5">
    <location>
        <begin position="390"/>
        <end position="406"/>
    </location>
</feature>
<sequence>MIINFLQSRDSPILPSLQRLDDSFRSTVHGKPSPFADDIDKLKSRRPTNNESLGSLLFHFFRYYGYELDYSESVVSVKEGRVLTRKEKGWAVTNYQDKEARVRLCVEEPFNTNRNLGNSADDYAFSGIHEEIRRAFDLIAAGKLDECCTEYIFPPEEKPLFQRPAPKPKPILTRSASQSGRAHANSVGAKSAGKESRNNRTSSNHRGNNRRASSGATFGNPRFAFMSPPVGMAGADYFGTPTAIPNEQLHEQLYKQYQFLQAQQELLRSQLLQQQQQNQVHIQAAQAHAQAHGLRTSDFSAASPRQRQFAHSVSSPRSLDTPPATAPLLPGYLYHYPARHAAPASPLSQTRSQEGSATNPSSPSVSSSAAALRRGAQRANVAEGTAPASIRSQSQPGRSFPSPATLQSVAHPGFDVSGAIGSPYLVRQPLQMYPHQQNGYDVTAPLSAGGYPVHFDSAMPKEYVGYYLGQSPQLLPQQPLNAPSQVPILRDVKPRQPRTSPDRLPPNWSNGTRKKSRSPSPLAKRRSSSVSTSSRSAPLPQTPFPEVSQPKARHPKLQDEGPVIVNGSTSQAGPVIAHSAETANTTPAKKASQGRGQISEGSQDTTASTEPHTPERKSRIPSHKVTTASPANVEPSRPVSISDEELRGTRVSTTSQSSDVEKPAATVLNKPEGIAGHNLWHPGTNISANIRARPPPPLNLSPAKVGGDESLPSPVESRATQISPLVAPPLLSPVAELQTPSPTSSRGHGSPHNEAKANANMNKNVQIANGKLNERVNAIMTNGSSSFGHRLMPENPQPSSSIQVQQSVSTGNTYQPGEWQQATRKNKKGKPQGVATSEKVGTSVSGEAPPGSENERKGG</sequence>
<feature type="region of interest" description="Disordered" evidence="5">
    <location>
        <begin position="289"/>
        <end position="326"/>
    </location>
</feature>
<dbReference type="GO" id="GO:0031123">
    <property type="term" value="P:RNA 3'-end processing"/>
    <property type="evidence" value="ECO:0007669"/>
    <property type="project" value="TreeGrafter"/>
</dbReference>
<dbReference type="AlphaFoldDB" id="A0A9P4J4S7"/>
<evidence type="ECO:0000259" key="6">
    <source>
        <dbReference type="Pfam" id="PF03828"/>
    </source>
</evidence>
<feature type="region of interest" description="Disordered" evidence="5">
    <location>
        <begin position="343"/>
        <end position="406"/>
    </location>
</feature>
<feature type="coiled-coil region" evidence="4">
    <location>
        <begin position="250"/>
        <end position="277"/>
    </location>
</feature>
<accession>A0A9P4J4S7</accession>
<dbReference type="PANTHER" id="PTHR12271">
    <property type="entry name" value="POLY A POLYMERASE CID PAP -RELATED"/>
    <property type="match status" value="1"/>
</dbReference>
<dbReference type="GO" id="GO:0016779">
    <property type="term" value="F:nucleotidyltransferase activity"/>
    <property type="evidence" value="ECO:0007669"/>
    <property type="project" value="TreeGrafter"/>
</dbReference>
<proteinExistence type="predicted"/>
<feature type="compositionally biased region" description="Polar residues" evidence="5">
    <location>
        <begin position="199"/>
        <end position="217"/>
    </location>
</feature>
<feature type="compositionally biased region" description="Polar residues" evidence="5">
    <location>
        <begin position="346"/>
        <end position="355"/>
    </location>
</feature>
<comment type="caution">
    <text evidence="7">The sequence shown here is derived from an EMBL/GenBank/DDBJ whole genome shotgun (WGS) entry which is preliminary data.</text>
</comment>
<gene>
    <name evidence="7" type="ORF">K461DRAFT_102537</name>
</gene>
<reference evidence="7" key="1">
    <citation type="journal article" date="2020" name="Stud. Mycol.">
        <title>101 Dothideomycetes genomes: a test case for predicting lifestyles and emergence of pathogens.</title>
        <authorList>
            <person name="Haridas S."/>
            <person name="Albert R."/>
            <person name="Binder M."/>
            <person name="Bloem J."/>
            <person name="Labutti K."/>
            <person name="Salamov A."/>
            <person name="Andreopoulos B."/>
            <person name="Baker S."/>
            <person name="Barry K."/>
            <person name="Bills G."/>
            <person name="Bluhm B."/>
            <person name="Cannon C."/>
            <person name="Castanera R."/>
            <person name="Culley D."/>
            <person name="Daum C."/>
            <person name="Ezra D."/>
            <person name="Gonzalez J."/>
            <person name="Henrissat B."/>
            <person name="Kuo A."/>
            <person name="Liang C."/>
            <person name="Lipzen A."/>
            <person name="Lutzoni F."/>
            <person name="Magnuson J."/>
            <person name="Mondo S."/>
            <person name="Nolan M."/>
            <person name="Ohm R."/>
            <person name="Pangilinan J."/>
            <person name="Park H.-J."/>
            <person name="Ramirez L."/>
            <person name="Alfaro M."/>
            <person name="Sun H."/>
            <person name="Tritt A."/>
            <person name="Yoshinaga Y."/>
            <person name="Zwiers L.-H."/>
            <person name="Turgeon B."/>
            <person name="Goodwin S."/>
            <person name="Spatafora J."/>
            <person name="Crous P."/>
            <person name="Grigoriev I."/>
        </authorList>
    </citation>
    <scope>NUCLEOTIDE SEQUENCE</scope>
    <source>
        <strain evidence="7">CBS 260.36</strain>
    </source>
</reference>
<feature type="compositionally biased region" description="Basic residues" evidence="5">
    <location>
        <begin position="512"/>
        <end position="527"/>
    </location>
</feature>
<feature type="compositionally biased region" description="Low complexity" evidence="5">
    <location>
        <begin position="356"/>
        <end position="371"/>
    </location>
</feature>
<name>A0A9P4J4S7_9PEZI</name>
<dbReference type="OrthoDB" id="2274644at2759"/>
<feature type="compositionally biased region" description="Polar residues" evidence="5">
    <location>
        <begin position="594"/>
        <end position="611"/>
    </location>
</feature>
<feature type="region of interest" description="Disordered" evidence="5">
    <location>
        <begin position="158"/>
        <end position="221"/>
    </location>
</feature>
<protein>
    <recommendedName>
        <fullName evidence="6">PAP-associated domain-containing protein</fullName>
    </recommendedName>
</protein>
<feature type="compositionally biased region" description="Polar residues" evidence="5">
    <location>
        <begin position="297"/>
        <end position="318"/>
    </location>
</feature>
<feature type="domain" description="PAP-associated" evidence="6">
    <location>
        <begin position="52"/>
        <end position="113"/>
    </location>
</feature>
<evidence type="ECO:0000256" key="5">
    <source>
        <dbReference type="SAM" id="MobiDB-lite"/>
    </source>
</evidence>
<dbReference type="EMBL" id="ML996083">
    <property type="protein sequence ID" value="KAF2154809.1"/>
    <property type="molecule type" value="Genomic_DNA"/>
</dbReference>
<feature type="compositionally biased region" description="Polar residues" evidence="5">
    <location>
        <begin position="810"/>
        <end position="823"/>
    </location>
</feature>
<evidence type="ECO:0000256" key="3">
    <source>
        <dbReference type="ARBA" id="ARBA00022842"/>
    </source>
</evidence>
<evidence type="ECO:0000313" key="8">
    <source>
        <dbReference type="Proteomes" id="UP000799439"/>
    </source>
</evidence>
<keyword evidence="8" id="KW-1185">Reference proteome</keyword>
<keyword evidence="2" id="KW-0479">Metal-binding</keyword>
<dbReference type="PANTHER" id="PTHR12271:SF113">
    <property type="entry name" value="POLY(A) RNA POLYMERASE CID11"/>
    <property type="match status" value="1"/>
</dbReference>
<evidence type="ECO:0000256" key="4">
    <source>
        <dbReference type="SAM" id="Coils"/>
    </source>
</evidence>
<keyword evidence="4" id="KW-0175">Coiled coil</keyword>
<feature type="region of interest" description="Disordered" evidence="5">
    <location>
        <begin position="685"/>
        <end position="859"/>
    </location>
</feature>
<dbReference type="GO" id="GO:0046872">
    <property type="term" value="F:metal ion binding"/>
    <property type="evidence" value="ECO:0007669"/>
    <property type="project" value="UniProtKB-KW"/>
</dbReference>
<evidence type="ECO:0000256" key="2">
    <source>
        <dbReference type="ARBA" id="ARBA00022723"/>
    </source>
</evidence>
<keyword evidence="3" id="KW-0460">Magnesium</keyword>
<organism evidence="7 8">
    <name type="scientific">Myriangium duriaei CBS 260.36</name>
    <dbReference type="NCBI Taxonomy" id="1168546"/>
    <lineage>
        <taxon>Eukaryota</taxon>
        <taxon>Fungi</taxon>
        <taxon>Dikarya</taxon>
        <taxon>Ascomycota</taxon>
        <taxon>Pezizomycotina</taxon>
        <taxon>Dothideomycetes</taxon>
        <taxon>Dothideomycetidae</taxon>
        <taxon>Myriangiales</taxon>
        <taxon>Myriangiaceae</taxon>
        <taxon>Myriangium</taxon>
    </lineage>
</organism>
<keyword evidence="1" id="KW-0808">Transferase</keyword>
<feature type="compositionally biased region" description="Polar residues" evidence="5">
    <location>
        <begin position="738"/>
        <end position="747"/>
    </location>
</feature>